<dbReference type="NCBIfam" id="NF004226">
    <property type="entry name" value="PRK05673.1"/>
    <property type="match status" value="1"/>
</dbReference>
<keyword evidence="4 11" id="KW-0808">Transferase</keyword>
<keyword evidence="6" id="KW-0235">DNA replication</keyword>
<dbReference type="SMART" id="SM00481">
    <property type="entry name" value="POLIIIAc"/>
    <property type="match status" value="1"/>
</dbReference>
<dbReference type="CDD" id="cd04485">
    <property type="entry name" value="DnaE_OBF"/>
    <property type="match status" value="1"/>
</dbReference>
<comment type="caution">
    <text evidence="11">The sequence shown here is derived from an EMBL/GenBank/DDBJ whole genome shotgun (WGS) entry which is preliminary data.</text>
</comment>
<dbReference type="Pfam" id="PF14579">
    <property type="entry name" value="HHH_6"/>
    <property type="match status" value="1"/>
</dbReference>
<dbReference type="InterPro" id="IPR004365">
    <property type="entry name" value="NA-bd_OB_tRNA"/>
</dbReference>
<dbReference type="AlphaFoldDB" id="A0A7C3F048"/>
<sequence length="1174" mass="132732">MPPKIQGADFIHLHVHSEYSLLDGASKIEELVLRAKEMGMTALALTDHGNMFGAVKFYKAARNVGLKPIIGAEVYVAPRDRREREIRSDIPEASFHLTLLCKNETGYHNLIKLVSLGYLEGFYYKPRVDKELLSRYHEGLIALSGCLKGEVNWYILHDDLQTAMASAATYQEIFGSENFYLEVMRTGLPEQEKILPHVAELAKALDIPLVATNDCHYLKSDDARAQDVLLCIQTGKRLKDKDRLRLNASGYYLRSGAEMEKLFQELPSAVKNTRMVAERCELVLDIESRRFHLPAFKPPMPYRDEFEYLRYLAHEGLKKRYSKVTREHTDRLEYELSVIQKMGFAGYFLIVRDIIEYARNQGIPVGPGRGSAGGSLVLYCLGVTEIDPIRYGLLFERFLSPERITLPDVDVDFADARRGEVIEYIRNRYGNDSVAQIITFGTMQARQAVRDVARVLDISIAEADQIAKLIPPGMDLENAEREVTELAMIIRSQPVYQELWNIAKKIEGLNRHASVHASAVVITPRPLLELVPLYKAPGADVCTQYDMYTLDDIGLLKMDVLGLRTLTVIDEAEKLIKQRVNEFSIRNVSYEDRATYELLQQGATVGVFQLESAGMRDLCKKTRPERLEHIIALIALYRPGPMDLIPKYVARKNGFVPIEYDHPLLEPVCKETFGIMIYQEQVMQAAQVLAGYTLAQADVLRRAMGKKKPEEMAAQRETFINGCWRHAGIPREKAAKIFELLEKFAGYGFNKSHAAGYAYLSYLTAYLKANYPVEFIAATLTSELGNFDKLASFVTEARRMGIKILPPDINASDVNFTVEGNNVRYGLAGLKNVGVGAAEAIVRERSERGHFKNLLDFLIRLRGRVNRKAIEALIKAGAFNCFEASRAKLLNSIDKEISKAASEKLFYLDRQFNLFETAVDSADCAGKELTFEEDDDVNVLSWEKEAFGFYFSSHPLRKYQLEYQALNLLPIEEVGVRGENELVAIGGIITDRRSRKDKRNRDYLVLTIEDFNSSLEVMVFSDLLEKYRELLVKDKLVIVQGRIKPRAGSPSGEGKSGDKAGMVQLWATGFIEFSQARDLISGLFIELPIEELTQSKTAEVKVALKQYPGRIPVYLIITNTDGTKRKLRLKEYSVRIEDKLIKELVRLLGQDRLRLSGTLQFSQQSAVASTNRSV</sequence>
<dbReference type="GO" id="GO:0003887">
    <property type="term" value="F:DNA-directed DNA polymerase activity"/>
    <property type="evidence" value="ECO:0007669"/>
    <property type="project" value="UniProtKB-KW"/>
</dbReference>
<dbReference type="Gene3D" id="3.20.20.140">
    <property type="entry name" value="Metal-dependent hydrolases"/>
    <property type="match status" value="1"/>
</dbReference>
<proteinExistence type="predicted"/>
<evidence type="ECO:0000256" key="5">
    <source>
        <dbReference type="ARBA" id="ARBA00022695"/>
    </source>
</evidence>
<evidence type="ECO:0000256" key="3">
    <source>
        <dbReference type="ARBA" id="ARBA00019114"/>
    </source>
</evidence>
<dbReference type="InterPro" id="IPR003141">
    <property type="entry name" value="Pol/His_phosphatase_N"/>
</dbReference>
<dbReference type="EMBL" id="DSLG01000005">
    <property type="protein sequence ID" value="HEA87338.1"/>
    <property type="molecule type" value="Genomic_DNA"/>
</dbReference>
<accession>A0A7C3F048</accession>
<dbReference type="Pfam" id="PF02811">
    <property type="entry name" value="PHP"/>
    <property type="match status" value="1"/>
</dbReference>
<dbReference type="Gene3D" id="1.10.150.870">
    <property type="match status" value="1"/>
</dbReference>
<dbReference type="Pfam" id="PF07733">
    <property type="entry name" value="DNA_pol3_alpha"/>
    <property type="match status" value="1"/>
</dbReference>
<dbReference type="InterPro" id="IPR004013">
    <property type="entry name" value="PHP_dom"/>
</dbReference>
<dbReference type="EC" id="2.7.7.7" evidence="2"/>
<gene>
    <name evidence="10" type="ORF">ENP94_04915</name>
    <name evidence="11" type="ORF">ENS16_06350</name>
</gene>
<evidence type="ECO:0000259" key="9">
    <source>
        <dbReference type="SMART" id="SM00481"/>
    </source>
</evidence>
<evidence type="ECO:0000256" key="6">
    <source>
        <dbReference type="ARBA" id="ARBA00022705"/>
    </source>
</evidence>
<evidence type="ECO:0000256" key="2">
    <source>
        <dbReference type="ARBA" id="ARBA00012417"/>
    </source>
</evidence>
<dbReference type="NCBIfam" id="NF005298">
    <property type="entry name" value="PRK06826.1"/>
    <property type="match status" value="1"/>
</dbReference>
<dbReference type="Pfam" id="PF01336">
    <property type="entry name" value="tRNA_anti-codon"/>
    <property type="match status" value="1"/>
</dbReference>
<comment type="catalytic activity">
    <reaction evidence="8">
        <text>DNA(n) + a 2'-deoxyribonucleoside 5'-triphosphate = DNA(n+1) + diphosphate</text>
        <dbReference type="Rhea" id="RHEA:22508"/>
        <dbReference type="Rhea" id="RHEA-COMP:17339"/>
        <dbReference type="Rhea" id="RHEA-COMP:17340"/>
        <dbReference type="ChEBI" id="CHEBI:33019"/>
        <dbReference type="ChEBI" id="CHEBI:61560"/>
        <dbReference type="ChEBI" id="CHEBI:173112"/>
        <dbReference type="EC" id="2.7.7.7"/>
    </reaction>
</comment>
<evidence type="ECO:0000313" key="10">
    <source>
        <dbReference type="EMBL" id="HEA87338.1"/>
    </source>
</evidence>
<dbReference type="GO" id="GO:0008408">
    <property type="term" value="F:3'-5' exonuclease activity"/>
    <property type="evidence" value="ECO:0007669"/>
    <property type="project" value="InterPro"/>
</dbReference>
<dbReference type="InterPro" id="IPR040982">
    <property type="entry name" value="DNA_pol3_finger"/>
</dbReference>
<evidence type="ECO:0000256" key="8">
    <source>
        <dbReference type="ARBA" id="ARBA00049244"/>
    </source>
</evidence>
<dbReference type="Pfam" id="PF17657">
    <property type="entry name" value="DNA_pol3_finger"/>
    <property type="match status" value="1"/>
</dbReference>
<dbReference type="EMBL" id="DSTU01000008">
    <property type="protein sequence ID" value="HFJ54293.1"/>
    <property type="molecule type" value="Genomic_DNA"/>
</dbReference>
<evidence type="ECO:0000256" key="7">
    <source>
        <dbReference type="ARBA" id="ARBA00022932"/>
    </source>
</evidence>
<dbReference type="PANTHER" id="PTHR32294">
    <property type="entry name" value="DNA POLYMERASE III SUBUNIT ALPHA"/>
    <property type="match status" value="1"/>
</dbReference>
<name>A0A7C3F048_UNCW3</name>
<dbReference type="NCBIfam" id="TIGR00594">
    <property type="entry name" value="polc"/>
    <property type="match status" value="1"/>
</dbReference>
<comment type="subcellular location">
    <subcellularLocation>
        <location evidence="1">Cytoplasm</location>
    </subcellularLocation>
</comment>
<dbReference type="GO" id="GO:0003676">
    <property type="term" value="F:nucleic acid binding"/>
    <property type="evidence" value="ECO:0007669"/>
    <property type="project" value="InterPro"/>
</dbReference>
<feature type="domain" description="Polymerase/histidinol phosphatase N-terminal" evidence="9">
    <location>
        <begin position="11"/>
        <end position="78"/>
    </location>
</feature>
<dbReference type="InterPro" id="IPR041931">
    <property type="entry name" value="DNA_pol3_alpha_thumb_dom"/>
</dbReference>
<protein>
    <recommendedName>
        <fullName evidence="3">DNA polymerase III subunit alpha</fullName>
        <ecNumber evidence="2">2.7.7.7</ecNumber>
    </recommendedName>
</protein>
<dbReference type="InterPro" id="IPR029460">
    <property type="entry name" value="DNAPol_HHH"/>
</dbReference>
<dbReference type="Gene3D" id="1.10.10.1600">
    <property type="entry name" value="Bacterial DNA polymerase III alpha subunit, thumb domain"/>
    <property type="match status" value="1"/>
</dbReference>
<dbReference type="InterPro" id="IPR011708">
    <property type="entry name" value="DNA_pol3_alpha_NTPase_dom"/>
</dbReference>
<reference evidence="11" key="1">
    <citation type="journal article" date="2020" name="mSystems">
        <title>Genome- and Community-Level Interaction Insights into Carbon Utilization and Element Cycling Functions of Hydrothermarchaeota in Hydrothermal Sediment.</title>
        <authorList>
            <person name="Zhou Z."/>
            <person name="Liu Y."/>
            <person name="Xu W."/>
            <person name="Pan J."/>
            <person name="Luo Z.H."/>
            <person name="Li M."/>
        </authorList>
    </citation>
    <scope>NUCLEOTIDE SEQUENCE [LARGE SCALE GENOMIC DNA]</scope>
    <source>
        <strain evidence="10">SpSt-265</strain>
        <strain evidence="11">SpSt-465</strain>
    </source>
</reference>
<dbReference type="GO" id="GO:0006260">
    <property type="term" value="P:DNA replication"/>
    <property type="evidence" value="ECO:0007669"/>
    <property type="project" value="UniProtKB-KW"/>
</dbReference>
<dbReference type="GO" id="GO:0005737">
    <property type="term" value="C:cytoplasm"/>
    <property type="evidence" value="ECO:0007669"/>
    <property type="project" value="UniProtKB-SubCell"/>
</dbReference>
<evidence type="ECO:0000256" key="1">
    <source>
        <dbReference type="ARBA" id="ARBA00004496"/>
    </source>
</evidence>
<dbReference type="InterPro" id="IPR016195">
    <property type="entry name" value="Pol/histidinol_Pase-like"/>
</dbReference>
<dbReference type="CDD" id="cd12113">
    <property type="entry name" value="PHP_PolIIIA_DnaE3"/>
    <property type="match status" value="1"/>
</dbReference>
<organism evidence="11">
    <name type="scientific">candidate division WOR-3 bacterium</name>
    <dbReference type="NCBI Taxonomy" id="2052148"/>
    <lineage>
        <taxon>Bacteria</taxon>
        <taxon>Bacteria division WOR-3</taxon>
    </lineage>
</organism>
<evidence type="ECO:0000256" key="4">
    <source>
        <dbReference type="ARBA" id="ARBA00022679"/>
    </source>
</evidence>
<keyword evidence="5 11" id="KW-0548">Nucleotidyltransferase</keyword>
<dbReference type="InterPro" id="IPR004805">
    <property type="entry name" value="DnaE2/DnaE/PolC"/>
</dbReference>
<dbReference type="PANTHER" id="PTHR32294:SF0">
    <property type="entry name" value="DNA POLYMERASE III SUBUNIT ALPHA"/>
    <property type="match status" value="1"/>
</dbReference>
<evidence type="ECO:0000313" key="11">
    <source>
        <dbReference type="EMBL" id="HFJ54293.1"/>
    </source>
</evidence>
<dbReference type="SUPFAM" id="SSF89550">
    <property type="entry name" value="PHP domain-like"/>
    <property type="match status" value="1"/>
</dbReference>
<keyword evidence="7" id="KW-0239">DNA-directed DNA polymerase</keyword>